<protein>
    <recommendedName>
        <fullName evidence="5">DUF5067 domain-containing protein</fullName>
    </recommendedName>
</protein>
<feature type="signal peptide" evidence="2">
    <location>
        <begin position="1"/>
        <end position="21"/>
    </location>
</feature>
<sequence>MKKIVGLCLLGVCLITLSACGSTEQNENRQKTSDTEASQSSKNSSSAEISTNKVFGKDEWWEVDGLWKLKVNSVTTTEERNQFDDSNPAQVVVVSYSYENLGYEDDIQDLYFTPEKVIDSGRKVASTYPAGVNTHPQPTPVGTIMENAEEAYGLSQPDGSVKVTFEKFDKDYKKHTATFEVAVNQ</sequence>
<evidence type="ECO:0000313" key="3">
    <source>
        <dbReference type="EMBL" id="MDZ5758104.1"/>
    </source>
</evidence>
<name>A0AAW9JU09_CARML</name>
<feature type="region of interest" description="Disordered" evidence="1">
    <location>
        <begin position="25"/>
        <end position="48"/>
    </location>
</feature>
<keyword evidence="2" id="KW-0732">Signal</keyword>
<dbReference type="PROSITE" id="PS51257">
    <property type="entry name" value="PROKAR_LIPOPROTEIN"/>
    <property type="match status" value="1"/>
</dbReference>
<evidence type="ECO:0000256" key="1">
    <source>
        <dbReference type="SAM" id="MobiDB-lite"/>
    </source>
</evidence>
<evidence type="ECO:0000256" key="2">
    <source>
        <dbReference type="SAM" id="SignalP"/>
    </source>
</evidence>
<dbReference type="RefSeq" id="WP_322808676.1">
    <property type="nucleotide sequence ID" value="NZ_JAVBVO010000003.1"/>
</dbReference>
<reference evidence="3" key="1">
    <citation type="submission" date="2023-08" db="EMBL/GenBank/DDBJ databases">
        <title>Genomic characterization of piscicolin 126 produced by Carnobacterium maltaromaticum CM22 strain isolated from salmon (Salmo salar).</title>
        <authorList>
            <person name="Gonzalez-Gragera E."/>
            <person name="Garcia-Lopez J.D."/>
            <person name="Teso-Perez C."/>
            <person name="Gimenez-Hernandez I."/>
            <person name="Peralta-Sanchez J.M."/>
            <person name="Valdivia E."/>
            <person name="Montalban-Lopez M."/>
            <person name="Martin-Platero A.M."/>
            <person name="Banos A."/>
            <person name="Martinez-Bueno M."/>
        </authorList>
    </citation>
    <scope>NUCLEOTIDE SEQUENCE</scope>
    <source>
        <strain evidence="3">CM22</strain>
    </source>
</reference>
<evidence type="ECO:0000313" key="4">
    <source>
        <dbReference type="Proteomes" id="UP001290462"/>
    </source>
</evidence>
<comment type="caution">
    <text evidence="3">The sequence shown here is derived from an EMBL/GenBank/DDBJ whole genome shotgun (WGS) entry which is preliminary data.</text>
</comment>
<dbReference type="Proteomes" id="UP001290462">
    <property type="component" value="Unassembled WGS sequence"/>
</dbReference>
<gene>
    <name evidence="3" type="ORF">RAK27_05475</name>
</gene>
<accession>A0AAW9JU09</accession>
<dbReference type="EMBL" id="JAVBVO010000003">
    <property type="protein sequence ID" value="MDZ5758104.1"/>
    <property type="molecule type" value="Genomic_DNA"/>
</dbReference>
<organism evidence="3 4">
    <name type="scientific">Carnobacterium maltaromaticum</name>
    <name type="common">Carnobacterium piscicola</name>
    <dbReference type="NCBI Taxonomy" id="2751"/>
    <lineage>
        <taxon>Bacteria</taxon>
        <taxon>Bacillati</taxon>
        <taxon>Bacillota</taxon>
        <taxon>Bacilli</taxon>
        <taxon>Lactobacillales</taxon>
        <taxon>Carnobacteriaceae</taxon>
        <taxon>Carnobacterium</taxon>
    </lineage>
</organism>
<evidence type="ECO:0008006" key="5">
    <source>
        <dbReference type="Google" id="ProtNLM"/>
    </source>
</evidence>
<feature type="chain" id="PRO_5043869251" description="DUF5067 domain-containing protein" evidence="2">
    <location>
        <begin position="22"/>
        <end position="185"/>
    </location>
</feature>
<feature type="compositionally biased region" description="Low complexity" evidence="1">
    <location>
        <begin position="38"/>
        <end position="48"/>
    </location>
</feature>
<proteinExistence type="predicted"/>
<dbReference type="AlphaFoldDB" id="A0AAW9JU09"/>